<sequence>MRRSDLLALIKDAPHRLIPRCVITQSSGKQRIIDSADQGGQTMYSADFNKLVLCSPLRPAQRIQATLATMTVTQQQEAAQTDAWETGGSPMRESDTLGCMVMFYHHVWQEPAFQVYAGLFFGLPLAVTSFNRYSRLVEALGRRLCGALVSLYFDDASLTDWRSSQGSAQWAFKTLNELLGTPLAPDKRLANFLEQGMYTRIGCSGLGAIKQRQLSKDRILTPEL</sequence>
<accession>A0ABP0ICD0</accession>
<keyword evidence="2" id="KW-1185">Reference proteome</keyword>
<evidence type="ECO:0000313" key="2">
    <source>
        <dbReference type="Proteomes" id="UP001642484"/>
    </source>
</evidence>
<protein>
    <submittedName>
        <fullName evidence="1">Uncharacterized protein</fullName>
    </submittedName>
</protein>
<comment type="caution">
    <text evidence="1">The sequence shown here is derived from an EMBL/GenBank/DDBJ whole genome shotgun (WGS) entry which is preliminary data.</text>
</comment>
<dbReference type="Proteomes" id="UP001642484">
    <property type="component" value="Unassembled WGS sequence"/>
</dbReference>
<proteinExistence type="predicted"/>
<reference evidence="1 2" key="1">
    <citation type="submission" date="2024-02" db="EMBL/GenBank/DDBJ databases">
        <authorList>
            <person name="Chen Y."/>
            <person name="Shah S."/>
            <person name="Dougan E. K."/>
            <person name="Thang M."/>
            <person name="Chan C."/>
        </authorList>
    </citation>
    <scope>NUCLEOTIDE SEQUENCE [LARGE SCALE GENOMIC DNA]</scope>
</reference>
<dbReference type="EMBL" id="CAXAMN010002559">
    <property type="protein sequence ID" value="CAK9000245.1"/>
    <property type="molecule type" value="Genomic_DNA"/>
</dbReference>
<organism evidence="1 2">
    <name type="scientific">Durusdinium trenchii</name>
    <dbReference type="NCBI Taxonomy" id="1381693"/>
    <lineage>
        <taxon>Eukaryota</taxon>
        <taxon>Sar</taxon>
        <taxon>Alveolata</taxon>
        <taxon>Dinophyceae</taxon>
        <taxon>Suessiales</taxon>
        <taxon>Symbiodiniaceae</taxon>
        <taxon>Durusdinium</taxon>
    </lineage>
</organism>
<gene>
    <name evidence="1" type="ORF">CCMP2556_LOCUS5990</name>
</gene>
<evidence type="ECO:0000313" key="1">
    <source>
        <dbReference type="EMBL" id="CAK9000245.1"/>
    </source>
</evidence>
<name>A0ABP0ICD0_9DINO</name>